<feature type="transmembrane region" description="Helical" evidence="5">
    <location>
        <begin position="34"/>
        <end position="52"/>
    </location>
</feature>
<dbReference type="InterPro" id="IPR010899">
    <property type="entry name" value="UPF0344"/>
</dbReference>
<keyword evidence="7" id="KW-1185">Reference proteome</keyword>
<dbReference type="AlphaFoldDB" id="A0A1Z5IIG7"/>
<feature type="transmembrane region" description="Helical" evidence="5">
    <location>
        <begin position="58"/>
        <end position="80"/>
    </location>
</feature>
<keyword evidence="2 5" id="KW-0812">Transmembrane</keyword>
<dbReference type="Pfam" id="PF07457">
    <property type="entry name" value="DUF1516"/>
    <property type="match status" value="1"/>
</dbReference>
<sequence length="115" mass="12781">MWLSIYFVSLILLIPITIIGLNRTSEKRIAQFLILDRIVYLIMATGMVVLMIRTFHHAPLLVSLKGILAVLVIIIIEIAFGHKQEHSLSIAWSVGITILVLITAAVSVLLTLHSI</sequence>
<protein>
    <submittedName>
        <fullName evidence="6">Uncharacterized protein</fullName>
    </submittedName>
</protein>
<dbReference type="OrthoDB" id="2313807at2"/>
<feature type="transmembrane region" description="Helical" evidence="5">
    <location>
        <begin position="92"/>
        <end position="112"/>
    </location>
</feature>
<evidence type="ECO:0000256" key="3">
    <source>
        <dbReference type="ARBA" id="ARBA00022989"/>
    </source>
</evidence>
<organism evidence="6 7">
    <name type="scientific">Secundilactobacillus silagei JCM 19001</name>
    <dbReference type="NCBI Taxonomy" id="1302250"/>
    <lineage>
        <taxon>Bacteria</taxon>
        <taxon>Bacillati</taxon>
        <taxon>Bacillota</taxon>
        <taxon>Bacilli</taxon>
        <taxon>Lactobacillales</taxon>
        <taxon>Lactobacillaceae</taxon>
        <taxon>Secundilactobacillus</taxon>
    </lineage>
</organism>
<dbReference type="RefSeq" id="WP_089136718.1">
    <property type="nucleotide sequence ID" value="NZ_BCMG01000006.1"/>
</dbReference>
<evidence type="ECO:0000256" key="2">
    <source>
        <dbReference type="ARBA" id="ARBA00022692"/>
    </source>
</evidence>
<gene>
    <name evidence="6" type="ORF">IWT126_01379</name>
</gene>
<evidence type="ECO:0000256" key="5">
    <source>
        <dbReference type="SAM" id="Phobius"/>
    </source>
</evidence>
<evidence type="ECO:0000313" key="7">
    <source>
        <dbReference type="Proteomes" id="UP000198402"/>
    </source>
</evidence>
<dbReference type="EMBL" id="BCMG01000006">
    <property type="protein sequence ID" value="GAX01352.1"/>
    <property type="molecule type" value="Genomic_DNA"/>
</dbReference>
<dbReference type="Proteomes" id="UP000198402">
    <property type="component" value="Unassembled WGS sequence"/>
</dbReference>
<comment type="caution">
    <text evidence="6">The sequence shown here is derived from an EMBL/GenBank/DDBJ whole genome shotgun (WGS) entry which is preliminary data.</text>
</comment>
<keyword evidence="4 5" id="KW-0472">Membrane</keyword>
<keyword evidence="1" id="KW-1003">Cell membrane</keyword>
<evidence type="ECO:0000256" key="4">
    <source>
        <dbReference type="ARBA" id="ARBA00023136"/>
    </source>
</evidence>
<evidence type="ECO:0000313" key="6">
    <source>
        <dbReference type="EMBL" id="GAX01352.1"/>
    </source>
</evidence>
<reference evidence="6 7" key="1">
    <citation type="submission" date="2015-11" db="EMBL/GenBank/DDBJ databases">
        <title>Draft genome sequences of new species of the genus Lactobacillus isolated from orchardgrass silage.</title>
        <authorList>
            <person name="Tohno M."/>
            <person name="Tanizawa Y."/>
            <person name="Arita M."/>
        </authorList>
    </citation>
    <scope>NUCLEOTIDE SEQUENCE [LARGE SCALE GENOMIC DNA]</scope>
    <source>
        <strain evidence="6 7">IWT126</strain>
    </source>
</reference>
<name>A0A1Z5IIG7_9LACO</name>
<evidence type="ECO:0000256" key="1">
    <source>
        <dbReference type="ARBA" id="ARBA00022475"/>
    </source>
</evidence>
<feature type="transmembrane region" description="Helical" evidence="5">
    <location>
        <begin position="6"/>
        <end position="22"/>
    </location>
</feature>
<proteinExistence type="predicted"/>
<keyword evidence="3 5" id="KW-1133">Transmembrane helix</keyword>
<accession>A0A1Z5IIG7</accession>